<reference evidence="3" key="1">
    <citation type="submission" date="2020-04" db="EMBL/GenBank/DDBJ databases">
        <authorList>
            <person name="Zhang T."/>
        </authorList>
    </citation>
    <scope>NUCLEOTIDE SEQUENCE</scope>
    <source>
        <strain evidence="3">HKST-UBA02</strain>
    </source>
</reference>
<feature type="signal peptide" evidence="1">
    <location>
        <begin position="1"/>
        <end position="28"/>
    </location>
</feature>
<dbReference type="EMBL" id="JAGQHS010000032">
    <property type="protein sequence ID" value="MCA9755783.1"/>
    <property type="molecule type" value="Genomic_DNA"/>
</dbReference>
<dbReference type="Pfam" id="PF13860">
    <property type="entry name" value="FlgD_ig"/>
    <property type="match status" value="1"/>
</dbReference>
<sequence length="508" mass="51894">MRFQGIRMLGSVRFVLAAAPIVGSVAMAVPAWSAVIDEDIKVFATDGATGDKFGVAVAVDGGSLAVGAPGDDDNGIDSGAAYLYDANSGAELFKLTPDDGLTGDQFGTSVALAGGVVVVGAPGSDDNGAGSGAAYLFDATTGVQLAKLLPGDGGDGDAFGNSVAIDGGIVAVGAFMEDGFAVDGGAVYLFDAATGSQLDKLVPDEDGNRNFGVAIAMDGGVIVVGARMHFDPTDGFTLGAAYLFDVSNGDQLRRLESDNNTFSDQFGDAVDIDNGTVAVGAWAKSIFFDHSGAAYLFDADNGAQLAYIVPEDGHDRDHFGKSVSISDGIVAIGADEDDDRGESSGSAYLYDMSSSALSDKLLIGSGVSFDRFGSSIAIDGDLVASGAIGFGGSGTQTGYVGVFGASETSGVFGEMSAARNRPVASPNPFRAGTTLSYTLDHPGRVQLDVISVTGQRVRTFVNDETSVGTRQIEWDGLDGNGRNVPGGVYFVRVQQGGAETWGRVVRLQ</sequence>
<dbReference type="Gene3D" id="2.130.10.10">
    <property type="entry name" value="YVTN repeat-like/Quinoprotein amine dehydrogenase"/>
    <property type="match status" value="1"/>
</dbReference>
<dbReference type="Pfam" id="PF14312">
    <property type="entry name" value="FG-GAP_2"/>
    <property type="match status" value="6"/>
</dbReference>
<accession>A0A956SEY7</accession>
<reference evidence="3" key="2">
    <citation type="journal article" date="2021" name="Microbiome">
        <title>Successional dynamics and alternative stable states in a saline activated sludge microbial community over 9 years.</title>
        <authorList>
            <person name="Wang Y."/>
            <person name="Ye J."/>
            <person name="Ju F."/>
            <person name="Liu L."/>
            <person name="Boyd J.A."/>
            <person name="Deng Y."/>
            <person name="Parks D.H."/>
            <person name="Jiang X."/>
            <person name="Yin X."/>
            <person name="Woodcroft B.J."/>
            <person name="Tyson G.W."/>
            <person name="Hugenholtz P."/>
            <person name="Polz M.F."/>
            <person name="Zhang T."/>
        </authorList>
    </citation>
    <scope>NUCLEOTIDE SEQUENCE</scope>
    <source>
        <strain evidence="3">HKST-UBA02</strain>
    </source>
</reference>
<feature type="domain" description="FlgD/Vpr Ig-like" evidence="2">
    <location>
        <begin position="434"/>
        <end position="495"/>
    </location>
</feature>
<dbReference type="AlphaFoldDB" id="A0A956SEY7"/>
<organism evidence="3 4">
    <name type="scientific">Eiseniibacteriota bacterium</name>
    <dbReference type="NCBI Taxonomy" id="2212470"/>
    <lineage>
        <taxon>Bacteria</taxon>
        <taxon>Candidatus Eiseniibacteriota</taxon>
    </lineage>
</organism>
<dbReference type="SMART" id="SM00191">
    <property type="entry name" value="Int_alpha"/>
    <property type="match status" value="4"/>
</dbReference>
<evidence type="ECO:0000259" key="2">
    <source>
        <dbReference type="Pfam" id="PF13860"/>
    </source>
</evidence>
<dbReference type="InterPro" id="IPR013519">
    <property type="entry name" value="Int_alpha_beta-p"/>
</dbReference>
<evidence type="ECO:0000256" key="1">
    <source>
        <dbReference type="SAM" id="SignalP"/>
    </source>
</evidence>
<dbReference type="Gene3D" id="2.60.40.4070">
    <property type="match status" value="1"/>
</dbReference>
<evidence type="ECO:0000313" key="3">
    <source>
        <dbReference type="EMBL" id="MCA9755783.1"/>
    </source>
</evidence>
<dbReference type="NCBIfam" id="TIGR04183">
    <property type="entry name" value="Por_Secre_tail"/>
    <property type="match status" value="1"/>
</dbReference>
<comment type="caution">
    <text evidence="3">The sequence shown here is derived from an EMBL/GenBank/DDBJ whole genome shotgun (WGS) entry which is preliminary data.</text>
</comment>
<gene>
    <name evidence="3" type="ORF">KDA27_08280</name>
</gene>
<proteinExistence type="predicted"/>
<dbReference type="InterPro" id="IPR013517">
    <property type="entry name" value="FG-GAP"/>
</dbReference>
<evidence type="ECO:0000313" key="4">
    <source>
        <dbReference type="Proteomes" id="UP000739538"/>
    </source>
</evidence>
<dbReference type="InterPro" id="IPR025965">
    <property type="entry name" value="FlgD/Vpr_Ig-like"/>
</dbReference>
<dbReference type="PANTHER" id="PTHR36220:SF1">
    <property type="entry name" value="GAMMA TUBULIN COMPLEX COMPONENT C-TERMINAL DOMAIN-CONTAINING PROTEIN"/>
    <property type="match status" value="1"/>
</dbReference>
<dbReference type="SUPFAM" id="SSF50998">
    <property type="entry name" value="Quinoprotein alcohol dehydrogenase-like"/>
    <property type="match status" value="1"/>
</dbReference>
<dbReference type="PROSITE" id="PS51470">
    <property type="entry name" value="FG_GAP"/>
    <property type="match status" value="2"/>
</dbReference>
<dbReference type="PANTHER" id="PTHR36220">
    <property type="entry name" value="UNNAMED PRODUCT"/>
    <property type="match status" value="1"/>
</dbReference>
<dbReference type="Proteomes" id="UP000739538">
    <property type="component" value="Unassembled WGS sequence"/>
</dbReference>
<dbReference type="InterPro" id="IPR015943">
    <property type="entry name" value="WD40/YVTN_repeat-like_dom_sf"/>
</dbReference>
<keyword evidence="1" id="KW-0732">Signal</keyword>
<dbReference type="InterPro" id="IPR011047">
    <property type="entry name" value="Quinoprotein_ADH-like_sf"/>
</dbReference>
<dbReference type="InterPro" id="IPR026444">
    <property type="entry name" value="Secre_tail"/>
</dbReference>
<feature type="chain" id="PRO_5036763355" evidence="1">
    <location>
        <begin position="29"/>
        <end position="508"/>
    </location>
</feature>
<name>A0A956SEY7_UNCEI</name>
<protein>
    <submittedName>
        <fullName evidence="3">T9SS type A sorting domain-containing protein</fullName>
    </submittedName>
</protein>